<feature type="domain" description="Phosducin" evidence="3">
    <location>
        <begin position="52"/>
        <end position="179"/>
    </location>
</feature>
<dbReference type="InterPro" id="IPR024253">
    <property type="entry name" value="Phosducin_thioredoxin-like_dom"/>
</dbReference>
<feature type="non-terminal residue" evidence="4">
    <location>
        <position position="1"/>
    </location>
</feature>
<comment type="caution">
    <text evidence="4">The sequence shown here is derived from an EMBL/GenBank/DDBJ whole genome shotgun (WGS) entry which is preliminary data.</text>
</comment>
<dbReference type="InterPro" id="IPR051498">
    <property type="entry name" value="Phosducin-like_chap/apop_reg"/>
</dbReference>
<evidence type="ECO:0000313" key="5">
    <source>
        <dbReference type="Proteomes" id="UP000612746"/>
    </source>
</evidence>
<dbReference type="PANTHER" id="PTHR45809:SF3">
    <property type="entry name" value="VIRAL IAP-ASSOCIATED FACTOR HOMOLOG"/>
    <property type="match status" value="1"/>
</dbReference>
<dbReference type="GO" id="GO:0006457">
    <property type="term" value="P:protein folding"/>
    <property type="evidence" value="ECO:0007669"/>
    <property type="project" value="TreeGrafter"/>
</dbReference>
<dbReference type="CDD" id="cd02988">
    <property type="entry name" value="Phd_like_VIAF"/>
    <property type="match status" value="1"/>
</dbReference>
<evidence type="ECO:0000256" key="2">
    <source>
        <dbReference type="SAM" id="MobiDB-lite"/>
    </source>
</evidence>
<dbReference type="AlphaFoldDB" id="A0A8H7QBE5"/>
<dbReference type="Gene3D" id="3.40.30.10">
    <property type="entry name" value="Glutaredoxin"/>
    <property type="match status" value="1"/>
</dbReference>
<protein>
    <recommendedName>
        <fullName evidence="3">Phosducin domain-containing protein</fullName>
    </recommendedName>
</protein>
<dbReference type="InterPro" id="IPR036249">
    <property type="entry name" value="Thioredoxin-like_sf"/>
</dbReference>
<feature type="region of interest" description="Disordered" evidence="2">
    <location>
        <begin position="204"/>
        <end position="248"/>
    </location>
</feature>
<proteinExistence type="inferred from homology"/>
<accession>A0A8H7QBE5</accession>
<sequence length="248" mass="28288">IMDDPNADTEWNDILRARGILPPKDEKSEEEINDLIDEVIAERVAKNNSLDDKTLDELDELEDDMDDRILLEYRMKRMQEMQQIASKEKYGEVRQISKPDFVREVTEASKECSVIVHLYNDSIPACKLMSRHLSELAQRYKAVKFLKIVADQCIPNYPDRNVPTLLVYVNGDIRANMIGALLFGGMKMTVESLRKQLVQTGALPVEAGDQEEEQESTRSKKSLYSSSATAALSDDEDDEYDDRGYTNI</sequence>
<dbReference type="Pfam" id="PF02114">
    <property type="entry name" value="Phosducin"/>
    <property type="match status" value="1"/>
</dbReference>
<evidence type="ECO:0000256" key="1">
    <source>
        <dbReference type="ARBA" id="ARBA00009686"/>
    </source>
</evidence>
<evidence type="ECO:0000313" key="4">
    <source>
        <dbReference type="EMBL" id="KAG2189402.1"/>
    </source>
</evidence>
<dbReference type="OrthoDB" id="45518at2759"/>
<gene>
    <name evidence="4" type="ORF">INT44_004544</name>
</gene>
<dbReference type="SUPFAM" id="SSF52833">
    <property type="entry name" value="Thioredoxin-like"/>
    <property type="match status" value="1"/>
</dbReference>
<keyword evidence="5" id="KW-1185">Reference proteome</keyword>
<reference evidence="4" key="1">
    <citation type="submission" date="2020-12" db="EMBL/GenBank/DDBJ databases">
        <title>Metabolic potential, ecology and presence of endohyphal bacteria is reflected in genomic diversity of Mucoromycotina.</title>
        <authorList>
            <person name="Muszewska A."/>
            <person name="Okrasinska A."/>
            <person name="Steczkiewicz K."/>
            <person name="Drgas O."/>
            <person name="Orlowska M."/>
            <person name="Perlinska-Lenart U."/>
            <person name="Aleksandrzak-Piekarczyk T."/>
            <person name="Szatraj K."/>
            <person name="Zielenkiewicz U."/>
            <person name="Pilsyk S."/>
            <person name="Malc E."/>
            <person name="Mieczkowski P."/>
            <person name="Kruszewska J.S."/>
            <person name="Biernat P."/>
            <person name="Pawlowska J."/>
        </authorList>
    </citation>
    <scope>NUCLEOTIDE SEQUENCE</scope>
    <source>
        <strain evidence="4">WA0000051536</strain>
    </source>
</reference>
<dbReference type="Proteomes" id="UP000612746">
    <property type="component" value="Unassembled WGS sequence"/>
</dbReference>
<dbReference type="GO" id="GO:0005737">
    <property type="term" value="C:cytoplasm"/>
    <property type="evidence" value="ECO:0007669"/>
    <property type="project" value="TreeGrafter"/>
</dbReference>
<name>A0A8H7QBE5_9FUNG</name>
<dbReference type="PANTHER" id="PTHR45809">
    <property type="entry name" value="VIRAL IAP-ASSOCIATED FACTOR HOMOLOG"/>
    <property type="match status" value="1"/>
</dbReference>
<feature type="compositionally biased region" description="Low complexity" evidence="2">
    <location>
        <begin position="222"/>
        <end position="232"/>
    </location>
</feature>
<dbReference type="EMBL" id="JAEPRA010000001">
    <property type="protein sequence ID" value="KAG2189402.1"/>
    <property type="molecule type" value="Genomic_DNA"/>
</dbReference>
<organism evidence="4 5">
    <name type="scientific">Umbelopsis vinacea</name>
    <dbReference type="NCBI Taxonomy" id="44442"/>
    <lineage>
        <taxon>Eukaryota</taxon>
        <taxon>Fungi</taxon>
        <taxon>Fungi incertae sedis</taxon>
        <taxon>Mucoromycota</taxon>
        <taxon>Mucoromycotina</taxon>
        <taxon>Umbelopsidomycetes</taxon>
        <taxon>Umbelopsidales</taxon>
        <taxon>Umbelopsidaceae</taxon>
        <taxon>Umbelopsis</taxon>
    </lineage>
</organism>
<evidence type="ECO:0000259" key="3">
    <source>
        <dbReference type="Pfam" id="PF02114"/>
    </source>
</evidence>
<comment type="similarity">
    <text evidence="1">Belongs to the phosducin family.</text>
</comment>